<evidence type="ECO:0000256" key="6">
    <source>
        <dbReference type="SAM" id="MobiDB-lite"/>
    </source>
</evidence>
<comment type="caution">
    <text evidence="7">The sequence shown here is derived from an EMBL/GenBank/DDBJ whole genome shotgun (WGS) entry which is preliminary data.</text>
</comment>
<feature type="region of interest" description="Disordered" evidence="6">
    <location>
        <begin position="256"/>
        <end position="283"/>
    </location>
</feature>
<evidence type="ECO:0000256" key="2">
    <source>
        <dbReference type="ARBA" id="ARBA00010305"/>
    </source>
</evidence>
<dbReference type="InterPro" id="IPR022083">
    <property type="entry name" value="KBP"/>
</dbReference>
<reference evidence="7 8" key="1">
    <citation type="journal article" date="2022" name="Allergy">
        <title>Genome assembly and annotation of Periplaneta americana reveal a comprehensive cockroach allergen profile.</title>
        <authorList>
            <person name="Wang L."/>
            <person name="Xiong Q."/>
            <person name="Saelim N."/>
            <person name="Wang L."/>
            <person name="Nong W."/>
            <person name="Wan A.T."/>
            <person name="Shi M."/>
            <person name="Liu X."/>
            <person name="Cao Q."/>
            <person name="Hui J.H.L."/>
            <person name="Sookrung N."/>
            <person name="Leung T.F."/>
            <person name="Tungtrongchitr A."/>
            <person name="Tsui S.K.W."/>
        </authorList>
    </citation>
    <scope>NUCLEOTIDE SEQUENCE [LARGE SCALE GENOMIC DNA]</scope>
    <source>
        <strain evidence="7">PWHHKU_190912</strain>
    </source>
</reference>
<evidence type="ECO:0000256" key="3">
    <source>
        <dbReference type="ARBA" id="ARBA00016840"/>
    </source>
</evidence>
<keyword evidence="8" id="KW-1185">Reference proteome</keyword>
<evidence type="ECO:0000256" key="1">
    <source>
        <dbReference type="ARBA" id="ARBA00004245"/>
    </source>
</evidence>
<organism evidence="7 8">
    <name type="scientific">Periplaneta americana</name>
    <name type="common">American cockroach</name>
    <name type="synonym">Blatta americana</name>
    <dbReference type="NCBI Taxonomy" id="6978"/>
    <lineage>
        <taxon>Eukaryota</taxon>
        <taxon>Metazoa</taxon>
        <taxon>Ecdysozoa</taxon>
        <taxon>Arthropoda</taxon>
        <taxon>Hexapoda</taxon>
        <taxon>Insecta</taxon>
        <taxon>Pterygota</taxon>
        <taxon>Neoptera</taxon>
        <taxon>Polyneoptera</taxon>
        <taxon>Dictyoptera</taxon>
        <taxon>Blattodea</taxon>
        <taxon>Blattoidea</taxon>
        <taxon>Blattidae</taxon>
        <taxon>Blattinae</taxon>
        <taxon>Periplaneta</taxon>
    </lineage>
</organism>
<keyword evidence="5" id="KW-0206">Cytoskeleton</keyword>
<name>A0ABQ8RXC9_PERAM</name>
<comment type="subcellular location">
    <subcellularLocation>
        <location evidence="1">Cytoplasm</location>
        <location evidence="1">Cytoskeleton</location>
    </subcellularLocation>
</comment>
<comment type="similarity">
    <text evidence="2">Belongs to the KIF-binding protein family.</text>
</comment>
<dbReference type="Pfam" id="PF12309">
    <property type="entry name" value="KBP_C"/>
    <property type="match status" value="1"/>
</dbReference>
<dbReference type="Proteomes" id="UP001148838">
    <property type="component" value="Unassembled WGS sequence"/>
</dbReference>
<dbReference type="PANTHER" id="PTHR46321">
    <property type="entry name" value="KIF1-BINDING PROTEIN"/>
    <property type="match status" value="1"/>
</dbReference>
<evidence type="ECO:0000313" key="8">
    <source>
        <dbReference type="Proteomes" id="UP001148838"/>
    </source>
</evidence>
<dbReference type="PANTHER" id="PTHR46321:SF1">
    <property type="entry name" value="KIF-BINDING PROTEIN"/>
    <property type="match status" value="1"/>
</dbReference>
<proteinExistence type="inferred from homology"/>
<keyword evidence="4" id="KW-0963">Cytoplasm</keyword>
<accession>A0ABQ8RXC9</accession>
<protein>
    <recommendedName>
        <fullName evidence="3">KIF-binding protein</fullName>
    </recommendedName>
</protein>
<gene>
    <name evidence="7" type="ORF">ANN_27004</name>
</gene>
<sequence length="535" mass="62153">MWRPWEGDDEVESNVNACVPSTSRSKTITGSKCMGTLNKLSQKIICNMDAYVKSNKLGKGLITEIAKAVGLNRQAISRVVERGPKTSKKCKNKKQKFEKADNFTCDLIRRTVYDFFKNGQSPTVSEILIELRNKCEFSYKETTLRDLLKKLGFRFQILNKRRVIMESSRIVTWRYKYLKTLRSKRSAGHKIIFLDETWYNTHDVPKKSLKKMRQHRFRTVCNRQTSHRCLIDLRTRSQTPGVLRMSSEHATIRFRRDSKSGTGDKPMILNGPTSRNREGSDQVSVEAKQLGHLYLSIDQETFEPSTGEPRERFRHRSADVARCWAKYGLMLLSNSKERLMSEVHENDDSENLSVQEVGDLGNLCFSSLELSSYEDQITDKYILIYDDARKVFLDAQKWLTRAKKYYTLDGHASDYVQIVQDLSQLYKYLAFFEEDEESTNSMPNKLSEDLIRPVLIAYFRVGRLYSKIVTPDKAVQLQHLSQSLDSYKFLVDYCKNDKEAKKHVSVELVVCEEMVKLLPLKLERLQRELGELEEQ</sequence>
<dbReference type="EMBL" id="JAJSOF020000040">
    <property type="protein sequence ID" value="KAJ4426195.1"/>
    <property type="molecule type" value="Genomic_DNA"/>
</dbReference>
<evidence type="ECO:0000313" key="7">
    <source>
        <dbReference type="EMBL" id="KAJ4426195.1"/>
    </source>
</evidence>
<evidence type="ECO:0000256" key="5">
    <source>
        <dbReference type="ARBA" id="ARBA00023212"/>
    </source>
</evidence>
<evidence type="ECO:0000256" key="4">
    <source>
        <dbReference type="ARBA" id="ARBA00022490"/>
    </source>
</evidence>